<feature type="domain" description="Methyl-accepting transducer" evidence="5">
    <location>
        <begin position="33"/>
        <end position="248"/>
    </location>
</feature>
<dbReference type="RefSeq" id="WP_242611258.1">
    <property type="nucleotide sequence ID" value="NZ_POQT01000018.1"/>
</dbReference>
<dbReference type="InterPro" id="IPR004089">
    <property type="entry name" value="MCPsignal_dom"/>
</dbReference>
<evidence type="ECO:0000259" key="5">
    <source>
        <dbReference type="PROSITE" id="PS50111"/>
    </source>
</evidence>
<dbReference type="AlphaFoldDB" id="A0A4V2G2N9"/>
<evidence type="ECO:0000256" key="4">
    <source>
        <dbReference type="SAM" id="MobiDB-lite"/>
    </source>
</evidence>
<evidence type="ECO:0000256" key="1">
    <source>
        <dbReference type="ARBA" id="ARBA00023224"/>
    </source>
</evidence>
<feature type="compositionally biased region" description="Low complexity" evidence="4">
    <location>
        <begin position="43"/>
        <end position="54"/>
    </location>
</feature>
<dbReference type="InterPro" id="IPR033462">
    <property type="entry name" value="Cache_3-Cache_2"/>
</dbReference>
<protein>
    <submittedName>
        <fullName evidence="6">Methyl-accepting chemotaxis protein</fullName>
    </submittedName>
</protein>
<dbReference type="PROSITE" id="PS50111">
    <property type="entry name" value="CHEMOTAXIS_TRANSDUC_2"/>
    <property type="match status" value="1"/>
</dbReference>
<proteinExistence type="inferred from homology"/>
<dbReference type="SUPFAM" id="SSF103190">
    <property type="entry name" value="Sensory domain-like"/>
    <property type="match status" value="1"/>
</dbReference>
<dbReference type="PANTHER" id="PTHR32089">
    <property type="entry name" value="METHYL-ACCEPTING CHEMOTAXIS PROTEIN MCPB"/>
    <property type="match status" value="1"/>
</dbReference>
<dbReference type="PANTHER" id="PTHR32089:SF112">
    <property type="entry name" value="LYSOZYME-LIKE PROTEIN-RELATED"/>
    <property type="match status" value="1"/>
</dbReference>
<feature type="compositionally biased region" description="Low complexity" evidence="4">
    <location>
        <begin position="1"/>
        <end position="32"/>
    </location>
</feature>
<dbReference type="GO" id="GO:0006935">
    <property type="term" value="P:chemotaxis"/>
    <property type="evidence" value="ECO:0007669"/>
    <property type="project" value="InterPro"/>
</dbReference>
<dbReference type="EMBL" id="SHKV01000001">
    <property type="protein sequence ID" value="RZU33936.1"/>
    <property type="molecule type" value="Genomic_DNA"/>
</dbReference>
<evidence type="ECO:0000313" key="7">
    <source>
        <dbReference type="Proteomes" id="UP000292507"/>
    </source>
</evidence>
<feature type="region of interest" description="Disordered" evidence="4">
    <location>
        <begin position="1"/>
        <end position="57"/>
    </location>
</feature>
<dbReference type="GO" id="GO:0016020">
    <property type="term" value="C:membrane"/>
    <property type="evidence" value="ECO:0007669"/>
    <property type="project" value="InterPro"/>
</dbReference>
<dbReference type="InterPro" id="IPR029151">
    <property type="entry name" value="Sensor-like_sf"/>
</dbReference>
<evidence type="ECO:0000256" key="2">
    <source>
        <dbReference type="ARBA" id="ARBA00029447"/>
    </source>
</evidence>
<dbReference type="GO" id="GO:0004888">
    <property type="term" value="F:transmembrane signaling receptor activity"/>
    <property type="evidence" value="ECO:0007669"/>
    <property type="project" value="InterPro"/>
</dbReference>
<dbReference type="SUPFAM" id="SSF58104">
    <property type="entry name" value="Methyl-accepting chemotaxis protein (MCP) signaling domain"/>
    <property type="match status" value="1"/>
</dbReference>
<name>A0A4V2G2N9_9ACTN</name>
<keyword evidence="1 3" id="KW-0807">Transducer</keyword>
<comment type="caution">
    <text evidence="6">The sequence shown here is derived from an EMBL/GenBank/DDBJ whole genome shotgun (WGS) entry which is preliminary data.</text>
</comment>
<evidence type="ECO:0000313" key="6">
    <source>
        <dbReference type="EMBL" id="RZU33936.1"/>
    </source>
</evidence>
<keyword evidence="7" id="KW-1185">Reference proteome</keyword>
<gene>
    <name evidence="6" type="ORF">BKA19_3677</name>
</gene>
<dbReference type="Proteomes" id="UP000292507">
    <property type="component" value="Unassembled WGS sequence"/>
</dbReference>
<sequence>MRWSAARPEATAPVAASAPTEAPPRRTTATPRRSVERDTSMEAAAQQAGVLAQASREVSDTSRDAAASLSELRAAIADISASTERASAVAEEAVQDARAVDERIAALQSASESITEFVRLITAISQQSRFLALNASVEAARAGDVGKGFAVVADEVKELAGRTAQAAQDIDAQIKAVQKETAQAVEVIQRITGTLGSIHDAQDSIAAAVQQQRAATERVVDNVERAASGSARITDAVAQLADSQRVVYVRRALSVAEQQLADLGGVRLATSRSAVTVRDQATGATHTTELPDVLIGDVVLDRSDDPRRPALLVDEVVRQVGGSCTLFQRLDDQGSMVRAATTVLNPAGRRNVGTYIARTNADGTPNPVLAAVLAGEVYTGAATVADRQYFTAYTGLHDDTGALIGVLYVGLPLDTMPGTGS</sequence>
<dbReference type="InterPro" id="IPR004090">
    <property type="entry name" value="Chemotax_Me-accpt_rcpt"/>
</dbReference>
<evidence type="ECO:0000256" key="3">
    <source>
        <dbReference type="PROSITE-ProRule" id="PRU00284"/>
    </source>
</evidence>
<dbReference type="GO" id="GO:0007165">
    <property type="term" value="P:signal transduction"/>
    <property type="evidence" value="ECO:0007669"/>
    <property type="project" value="UniProtKB-KW"/>
</dbReference>
<dbReference type="Pfam" id="PF17201">
    <property type="entry name" value="Cache_3-Cache_2"/>
    <property type="match status" value="1"/>
</dbReference>
<comment type="similarity">
    <text evidence="2">Belongs to the methyl-accepting chemotaxis (MCP) protein family.</text>
</comment>
<dbReference type="SMART" id="SM00283">
    <property type="entry name" value="MA"/>
    <property type="match status" value="1"/>
</dbReference>
<dbReference type="PRINTS" id="PR00260">
    <property type="entry name" value="CHEMTRNSDUCR"/>
</dbReference>
<accession>A0A4V2G2N9</accession>
<organism evidence="6 7">
    <name type="scientific">Blastococcus saxobsidens</name>
    <dbReference type="NCBI Taxonomy" id="138336"/>
    <lineage>
        <taxon>Bacteria</taxon>
        <taxon>Bacillati</taxon>
        <taxon>Actinomycetota</taxon>
        <taxon>Actinomycetes</taxon>
        <taxon>Geodermatophilales</taxon>
        <taxon>Geodermatophilaceae</taxon>
        <taxon>Blastococcus</taxon>
    </lineage>
</organism>
<reference evidence="6 7" key="1">
    <citation type="submission" date="2019-02" db="EMBL/GenBank/DDBJ databases">
        <title>Sequencing the genomes of 1000 actinobacteria strains.</title>
        <authorList>
            <person name="Klenk H.-P."/>
        </authorList>
    </citation>
    <scope>NUCLEOTIDE SEQUENCE [LARGE SCALE GENOMIC DNA]</scope>
    <source>
        <strain evidence="6 7">DSM 44509</strain>
    </source>
</reference>
<dbReference type="Gene3D" id="1.10.287.950">
    <property type="entry name" value="Methyl-accepting chemotaxis protein"/>
    <property type="match status" value="1"/>
</dbReference>